<sequence length="84" mass="10022">MEKYDRENQTEWVEFVESLARYAAIFDSDYKLLQDDIDLPPGTISTPVVNKEELILIHKNQKILGEEDWNTYYLLQLKDRNLMN</sequence>
<name>A0ABS9V525_9BACT</name>
<dbReference type="RefSeq" id="WP_241349436.1">
    <property type="nucleotide sequence ID" value="NZ_JAKZGP010000058.1"/>
</dbReference>
<organism evidence="1 2">
    <name type="scientific">Belliella filtrata</name>
    <dbReference type="NCBI Taxonomy" id="2923435"/>
    <lineage>
        <taxon>Bacteria</taxon>
        <taxon>Pseudomonadati</taxon>
        <taxon>Bacteroidota</taxon>
        <taxon>Cytophagia</taxon>
        <taxon>Cytophagales</taxon>
        <taxon>Cyclobacteriaceae</taxon>
        <taxon>Belliella</taxon>
    </lineage>
</organism>
<comment type="caution">
    <text evidence="1">The sequence shown here is derived from an EMBL/GenBank/DDBJ whole genome shotgun (WGS) entry which is preliminary data.</text>
</comment>
<gene>
    <name evidence="1" type="ORF">MM239_16880</name>
</gene>
<evidence type="ECO:0000313" key="2">
    <source>
        <dbReference type="Proteomes" id="UP001165489"/>
    </source>
</evidence>
<proteinExistence type="predicted"/>
<protein>
    <submittedName>
        <fullName evidence="1">Uncharacterized protein</fullName>
    </submittedName>
</protein>
<accession>A0ABS9V525</accession>
<keyword evidence="2" id="KW-1185">Reference proteome</keyword>
<evidence type="ECO:0000313" key="1">
    <source>
        <dbReference type="EMBL" id="MCH7411083.1"/>
    </source>
</evidence>
<dbReference type="EMBL" id="JAKZGP010000058">
    <property type="protein sequence ID" value="MCH7411083.1"/>
    <property type="molecule type" value="Genomic_DNA"/>
</dbReference>
<reference evidence="1" key="1">
    <citation type="submission" date="2022-03" db="EMBL/GenBank/DDBJ databases">
        <title>De novo assembled genomes of Belliella spp. (Cyclobacteriaceae) strains.</title>
        <authorList>
            <person name="Szabo A."/>
            <person name="Korponai K."/>
            <person name="Felfoldi T."/>
        </authorList>
    </citation>
    <scope>NUCLEOTIDE SEQUENCE</scope>
    <source>
        <strain evidence="1">DSM 111904</strain>
    </source>
</reference>
<dbReference type="Proteomes" id="UP001165489">
    <property type="component" value="Unassembled WGS sequence"/>
</dbReference>